<reference evidence="7" key="1">
    <citation type="journal article" date="2017" name="Nat. Microbiol.">
        <title>Global analysis of biosynthetic gene clusters reveals vast potential of secondary metabolite production in Penicillium species.</title>
        <authorList>
            <person name="Nielsen J.C."/>
            <person name="Grijseels S."/>
            <person name="Prigent S."/>
            <person name="Ji B."/>
            <person name="Dainat J."/>
            <person name="Nielsen K.F."/>
            <person name="Frisvad J.C."/>
            <person name="Workman M."/>
            <person name="Nielsen J."/>
        </authorList>
    </citation>
    <scope>NUCLEOTIDE SEQUENCE [LARGE SCALE GENOMIC DNA]</scope>
    <source>
        <strain evidence="7">IBT 31321</strain>
    </source>
</reference>
<comment type="cofactor">
    <cofactor evidence="1">
        <name>FAD</name>
        <dbReference type="ChEBI" id="CHEBI:57692"/>
    </cofactor>
</comment>
<dbReference type="GO" id="GO:0016491">
    <property type="term" value="F:oxidoreductase activity"/>
    <property type="evidence" value="ECO:0007669"/>
    <property type="project" value="InterPro"/>
</dbReference>
<evidence type="ECO:0000256" key="4">
    <source>
        <dbReference type="ARBA" id="ARBA00022827"/>
    </source>
</evidence>
<sequence length="469" mass="53884">MPLLSKAPSSVIIIGGGFSGLAMACQLQRTLNLDDYVIYDRNSGIGGTWLFPPQSEILDYMHRVASHYGVSDHFTGNTEWEGADWQDEKQLWLVRLKDLQTGDQFTQECRILISGVGALVNPRTMDLEGSETFQGSIIHTAQWQHSVDLRDKHVSVIGNGASALQLVPEIAKKAKSVTQFMRSPQHLVESSNYVISPFWRFMFRYFPITLYIARFVMFIYMEESFLHSQPNDPGRLSRANSERQSREYVQRTAPRKYWDLLTPTFDFGCRRRIFDRAYAASLHQDNLTLTNDPIVKIKPTAIVTGSKEEVYTDVIVLATGFDLSQYDIEIKGRHGKTREQHWQEAEGKATFKTVAMSGFPNFFYILGPNSGRIYTSTLAMIESQVNLVINAIRPIILRNASSVEVRTGRDKQYQDSLNHALDNTIYNRSCSGYFFDEGTGKNWFIYPWNSVHLWWEMYWNAEAGWEYYK</sequence>
<feature type="domain" description="FAD/NAD(P)-binding" evidence="5">
    <location>
        <begin position="10"/>
        <end position="189"/>
    </location>
</feature>
<dbReference type="InterPro" id="IPR023753">
    <property type="entry name" value="FAD/NAD-binding_dom"/>
</dbReference>
<comment type="caution">
    <text evidence="6">The sequence shown here is derived from an EMBL/GenBank/DDBJ whole genome shotgun (WGS) entry which is preliminary data.</text>
</comment>
<keyword evidence="3" id="KW-0285">Flavoprotein</keyword>
<dbReference type="STRING" id="36646.A0A1V6V1U2"/>
<comment type="similarity">
    <text evidence="2">Belongs to the FAD-binding monooxygenase family.</text>
</comment>
<dbReference type="Gene3D" id="3.50.50.60">
    <property type="entry name" value="FAD/NAD(P)-binding domain"/>
    <property type="match status" value="3"/>
</dbReference>
<evidence type="ECO:0000259" key="5">
    <source>
        <dbReference type="Pfam" id="PF07992"/>
    </source>
</evidence>
<evidence type="ECO:0000256" key="1">
    <source>
        <dbReference type="ARBA" id="ARBA00001974"/>
    </source>
</evidence>
<dbReference type="InterPro" id="IPR051209">
    <property type="entry name" value="FAD-bind_Monooxygenase_sf"/>
</dbReference>
<dbReference type="Pfam" id="PF07992">
    <property type="entry name" value="Pyr_redox_2"/>
    <property type="match status" value="1"/>
</dbReference>
<name>A0A1V6V1U2_9EURO</name>
<dbReference type="InterPro" id="IPR036188">
    <property type="entry name" value="FAD/NAD-bd_sf"/>
</dbReference>
<dbReference type="AlphaFoldDB" id="A0A1V6V1U2"/>
<keyword evidence="4" id="KW-0274">FAD</keyword>
<protein>
    <recommendedName>
        <fullName evidence="5">FAD/NAD(P)-binding domain-containing protein</fullName>
    </recommendedName>
</protein>
<proteinExistence type="inferred from homology"/>
<keyword evidence="7" id="KW-1185">Reference proteome</keyword>
<evidence type="ECO:0000313" key="6">
    <source>
        <dbReference type="EMBL" id="OQE44654.1"/>
    </source>
</evidence>
<gene>
    <name evidence="6" type="ORF">PENCOP_c002G02552</name>
</gene>
<dbReference type="PANTHER" id="PTHR42877:SF5">
    <property type="entry name" value="L-ORNITHINE N(5)-MONOOXYGENASE-RELATED"/>
    <property type="match status" value="1"/>
</dbReference>
<dbReference type="PRINTS" id="PR00419">
    <property type="entry name" value="ADXRDTASE"/>
</dbReference>
<accession>A0A1V6V1U2</accession>
<dbReference type="Proteomes" id="UP000191500">
    <property type="component" value="Unassembled WGS sequence"/>
</dbReference>
<dbReference type="PROSITE" id="PS51257">
    <property type="entry name" value="PROKAR_LIPOPROTEIN"/>
    <property type="match status" value="1"/>
</dbReference>
<dbReference type="SUPFAM" id="SSF51905">
    <property type="entry name" value="FAD/NAD(P)-binding domain"/>
    <property type="match status" value="2"/>
</dbReference>
<organism evidence="6 7">
    <name type="scientific">Penicillium coprophilum</name>
    <dbReference type="NCBI Taxonomy" id="36646"/>
    <lineage>
        <taxon>Eukaryota</taxon>
        <taxon>Fungi</taxon>
        <taxon>Dikarya</taxon>
        <taxon>Ascomycota</taxon>
        <taxon>Pezizomycotina</taxon>
        <taxon>Eurotiomycetes</taxon>
        <taxon>Eurotiomycetidae</taxon>
        <taxon>Eurotiales</taxon>
        <taxon>Aspergillaceae</taxon>
        <taxon>Penicillium</taxon>
    </lineage>
</organism>
<dbReference type="PANTHER" id="PTHR42877">
    <property type="entry name" value="L-ORNITHINE N(5)-MONOOXYGENASE-RELATED"/>
    <property type="match status" value="1"/>
</dbReference>
<evidence type="ECO:0000256" key="2">
    <source>
        <dbReference type="ARBA" id="ARBA00010139"/>
    </source>
</evidence>
<evidence type="ECO:0000256" key="3">
    <source>
        <dbReference type="ARBA" id="ARBA00022630"/>
    </source>
</evidence>
<dbReference type="EMBL" id="MDDG01000002">
    <property type="protein sequence ID" value="OQE44654.1"/>
    <property type="molecule type" value="Genomic_DNA"/>
</dbReference>
<evidence type="ECO:0000313" key="7">
    <source>
        <dbReference type="Proteomes" id="UP000191500"/>
    </source>
</evidence>